<evidence type="ECO:0000313" key="2">
    <source>
        <dbReference type="Proteomes" id="UP000352698"/>
    </source>
</evidence>
<dbReference type="NCBIfam" id="NF047360">
    <property type="entry name" value="tail_chap_PVL"/>
    <property type="match status" value="1"/>
</dbReference>
<name>A0A7Z9DJ78_ENTHR</name>
<dbReference type="Pfam" id="PF23857">
    <property type="entry name" value="Phage_TAC_19"/>
    <property type="match status" value="1"/>
</dbReference>
<sequence length="106" mass="11897">MAIKNKTQLVLKDKDGKKVVHEKNNLTAGDVLDALECQERMYAENTTAVKQFNELVEFNISLFNSDEVTRESILQGLTNDEAFSALNQPILDILGIDPLSETDEKK</sequence>
<protein>
    <recommendedName>
        <fullName evidence="3">Phage protein</fullName>
    </recommendedName>
</protein>
<reference evidence="1 2" key="1">
    <citation type="submission" date="2019-05" db="EMBL/GenBank/DDBJ databases">
        <authorList>
            <consortium name="Pathogen Informatics"/>
        </authorList>
    </citation>
    <scope>NUCLEOTIDE SEQUENCE [LARGE SCALE GENOMIC DNA]</scope>
    <source>
        <strain evidence="1 2">NCTC12204</strain>
    </source>
</reference>
<organism evidence="1 2">
    <name type="scientific">Enterococcus hirae</name>
    <dbReference type="NCBI Taxonomy" id="1354"/>
    <lineage>
        <taxon>Bacteria</taxon>
        <taxon>Bacillati</taxon>
        <taxon>Bacillota</taxon>
        <taxon>Bacilli</taxon>
        <taxon>Lactobacillales</taxon>
        <taxon>Enterococcaceae</taxon>
        <taxon>Enterococcus</taxon>
    </lineage>
</organism>
<gene>
    <name evidence="1" type="ORF">NCTC12204_00804</name>
</gene>
<proteinExistence type="predicted"/>
<comment type="caution">
    <text evidence="1">The sequence shown here is derived from an EMBL/GenBank/DDBJ whole genome shotgun (WGS) entry which is preliminary data.</text>
</comment>
<dbReference type="InterPro" id="IPR057006">
    <property type="entry name" value="Phage_TAC_19"/>
</dbReference>
<dbReference type="AlphaFoldDB" id="A0A7Z9DJ78"/>
<dbReference type="EMBL" id="CABEEP010000001">
    <property type="protein sequence ID" value="VTQ61426.1"/>
    <property type="molecule type" value="Genomic_DNA"/>
</dbReference>
<accession>A0A7Z9DJ78</accession>
<dbReference type="RefSeq" id="WP_010738221.1">
    <property type="nucleotide sequence ID" value="NZ_CABEEP010000001.1"/>
</dbReference>
<dbReference type="Proteomes" id="UP000352698">
    <property type="component" value="Unassembled WGS sequence"/>
</dbReference>
<evidence type="ECO:0008006" key="3">
    <source>
        <dbReference type="Google" id="ProtNLM"/>
    </source>
</evidence>
<evidence type="ECO:0000313" key="1">
    <source>
        <dbReference type="EMBL" id="VTQ61426.1"/>
    </source>
</evidence>